<dbReference type="PANTHER" id="PTHR37015">
    <property type="entry name" value="REVERSE TRANSCRIPTASE DOMAIN-CONTAINING PROTEIN"/>
    <property type="match status" value="1"/>
</dbReference>
<sequence>MANISSVFSETLQEITKTKLEELAKRRASFEKSKSDAIACATASAGDTIRAVDALSTGVKRCFGIALDDSGSVILQRTKHHQLEIELKNIDRFLTQARYDPSVSTEMLRGWGELLERHLETQSRKYEFADLYGKLVTEWLEADRASSKDSSSDEGFEDLGNAAKMEGRIEWEKNVFTPAEVNEDAISDYLAKLFGIHSPQNSPKGKVYQALEELRKVVERESSQIASDNAFNVQTLRWTISSLVSSNLLPDEKREVLKDFSSNEIILNEIADVLNMRLAALDSWSWGDEVLVEQHRQISGIYNINMQEDLLQAIFLQYIGVKWSLLFKNAFDGFYKYGNGAAWLRMGTKIPLGHKQRLEECLGPLKHRNSVQSKRQALFRHNYFVSQLLTSVPELLGQKTDEGEEEAEYSSMQANQPRKRAINALAQRPAVASQAASVCSAFGGTSRGGGLFGSVSTAPPTGGLFGAPPTVHTNSLFGDPAEPHEENLFERKYKLSHVPIHLKQSLLHIFSTDIAIETATKGEISAFHSVLKDWNPLLPHETILAVLKFLGVSSKWLDFFSSFLRAPLRFVGDDPSSTEPRVRRRGTPASHQLSDVFGESVLFCLDFSVNQATDGEPLWRIKDDIWFWSSNSVTTVKAWKAVSDFAKVTGTSVKDEKSGSARISNVSFREGGKSRPVDPSLPQGDLRWEFLRLNPSSGHFEIDQAMVDKHIVELRKQLDEKCGSVLGFIQAWNSFAASFFSSNFGKPANCFGRAHVDEMLSTHRRIQQDVFATAFGQGESSRNATSVVDFLKKLIDMRFGVKDIPDGYLFFPAELGGLSLQSPFVTLQQIRQSTLESPEELLERLFRSERASYEYAKKLYTESPNHRPQPDSIFAPNARKPFISFDEFVHYREAFEHRVHDGIVGTYTVSDVFDKLRREPKPRPIDAEHNENGAIGTALSRLNSGGTHGGAVTSRSIAHPWNSMTPYWQWVTMMYGPEIVERFGGLSLVDAGLLPMGMVSIFRQKRVTWKE</sequence>
<reference evidence="1" key="1">
    <citation type="journal article" date="2012" name="PLoS Genet.">
        <title>Comparative analysis of the genomes of two field isolates of the rice blast fungus Magnaporthe oryzae.</title>
        <authorList>
            <person name="Xue M."/>
            <person name="Yang J."/>
            <person name="Li Z."/>
            <person name="Hu S."/>
            <person name="Yao N."/>
            <person name="Dean R.A."/>
            <person name="Zhao W."/>
            <person name="Shen M."/>
            <person name="Zhang H."/>
            <person name="Li C."/>
            <person name="Liu L."/>
            <person name="Cao L."/>
            <person name="Xu X."/>
            <person name="Xing Y."/>
            <person name="Hsiang T."/>
            <person name="Zhang Z."/>
            <person name="Xu J.R."/>
            <person name="Peng Y.L."/>
        </authorList>
    </citation>
    <scope>NUCLEOTIDE SEQUENCE</scope>
    <source>
        <strain evidence="1">Y34</strain>
    </source>
</reference>
<name>A0AA97PLD9_PYRO3</name>
<organism evidence="1">
    <name type="scientific">Pyricularia oryzae (strain Y34)</name>
    <name type="common">Rice blast fungus</name>
    <name type="synonym">Magnaporthe oryzae</name>
    <dbReference type="NCBI Taxonomy" id="1143189"/>
    <lineage>
        <taxon>Eukaryota</taxon>
        <taxon>Fungi</taxon>
        <taxon>Dikarya</taxon>
        <taxon>Ascomycota</taxon>
        <taxon>Pezizomycotina</taxon>
        <taxon>Sordariomycetes</taxon>
        <taxon>Sordariomycetidae</taxon>
        <taxon>Magnaporthales</taxon>
        <taxon>Pyriculariaceae</taxon>
        <taxon>Pyricularia</taxon>
    </lineage>
</organism>
<dbReference type="CDD" id="cd01709">
    <property type="entry name" value="RT_like_1"/>
    <property type="match status" value="1"/>
</dbReference>
<dbReference type="AlphaFoldDB" id="A0AA97PLD9"/>
<protein>
    <submittedName>
        <fullName evidence="1">Uncharacterized protein</fullName>
    </submittedName>
</protein>
<accession>A0AA97PLD9</accession>
<dbReference type="EMBL" id="JH793400">
    <property type="protein sequence ID" value="ELQ38693.1"/>
    <property type="molecule type" value="Genomic_DNA"/>
</dbReference>
<gene>
    <name evidence="1" type="ORF">OOU_Y34scaffold00530g2</name>
</gene>
<proteinExistence type="predicted"/>
<dbReference type="PANTHER" id="PTHR37015:SF2">
    <property type="entry name" value="REVERSE TRANSCRIPTASE DOMAIN-CONTAINING PROTEIN"/>
    <property type="match status" value="1"/>
</dbReference>
<dbReference type="Proteomes" id="UP000011086">
    <property type="component" value="Unassembled WGS sequence"/>
</dbReference>
<evidence type="ECO:0000313" key="1">
    <source>
        <dbReference type="EMBL" id="ELQ38693.1"/>
    </source>
</evidence>